<evidence type="ECO:0000313" key="2">
    <source>
        <dbReference type="Proteomes" id="UP000401081"/>
    </source>
</evidence>
<gene>
    <name evidence="1" type="ORF">NCTC12993_06395</name>
</gene>
<dbReference type="SUPFAM" id="SSF53901">
    <property type="entry name" value="Thiolase-like"/>
    <property type="match status" value="1"/>
</dbReference>
<organism evidence="1 2">
    <name type="scientific">Kluyvera cryocrescens</name>
    <name type="common">Kluyvera citrophila</name>
    <dbReference type="NCBI Taxonomy" id="580"/>
    <lineage>
        <taxon>Bacteria</taxon>
        <taxon>Pseudomonadati</taxon>
        <taxon>Pseudomonadota</taxon>
        <taxon>Gammaproteobacteria</taxon>
        <taxon>Enterobacterales</taxon>
        <taxon>Enterobacteriaceae</taxon>
        <taxon>Kluyvera</taxon>
    </lineage>
</organism>
<dbReference type="EMBL" id="CAADJD010000025">
    <property type="protein sequence ID" value="VFS83635.1"/>
    <property type="molecule type" value="Genomic_DNA"/>
</dbReference>
<dbReference type="InterPro" id="IPR016039">
    <property type="entry name" value="Thiolase-like"/>
</dbReference>
<sequence length="124" mass="13889">MTCRVVITGMGWRNRFWQRLAGSLVQTVAVRKCGARRCRNGKSMMGYRPCSPHRLMTSLLPVHYTRKRIRAMGRVSRLATRATELALEQAGLIDDPVLTGGETGIAYGSSTRQYRFGQRSSPPC</sequence>
<dbReference type="GO" id="GO:0016746">
    <property type="term" value="F:acyltransferase activity"/>
    <property type="evidence" value="ECO:0007669"/>
    <property type="project" value="InterPro"/>
</dbReference>
<protein>
    <submittedName>
        <fullName evidence="1">3-oxoacyl-(Acyl carrier protein) synthase II</fullName>
    </submittedName>
</protein>
<dbReference type="GO" id="GO:0044281">
    <property type="term" value="P:small molecule metabolic process"/>
    <property type="evidence" value="ECO:0007669"/>
    <property type="project" value="UniProtKB-ARBA"/>
</dbReference>
<keyword evidence="2" id="KW-1185">Reference proteome</keyword>
<reference evidence="1 2" key="1">
    <citation type="submission" date="2019-03" db="EMBL/GenBank/DDBJ databases">
        <authorList>
            <consortium name="Pathogen Informatics"/>
        </authorList>
    </citation>
    <scope>NUCLEOTIDE SEQUENCE [LARGE SCALE GENOMIC DNA]</scope>
    <source>
        <strain evidence="1 2">NCTC12993</strain>
    </source>
</reference>
<dbReference type="AlphaFoldDB" id="A0A485CGA3"/>
<dbReference type="Proteomes" id="UP000401081">
    <property type="component" value="Unassembled WGS sequence"/>
</dbReference>
<dbReference type="Gene3D" id="3.40.47.10">
    <property type="match status" value="1"/>
</dbReference>
<accession>A0A485CGA3</accession>
<proteinExistence type="predicted"/>
<name>A0A485CGA3_KLUCR</name>
<evidence type="ECO:0000313" key="1">
    <source>
        <dbReference type="EMBL" id="VFS83635.1"/>
    </source>
</evidence>